<dbReference type="EMBL" id="SNWP01000010">
    <property type="protein sequence ID" value="TDO28468.1"/>
    <property type="molecule type" value="Genomic_DNA"/>
</dbReference>
<dbReference type="SUPFAM" id="SSF56925">
    <property type="entry name" value="OMPA-like"/>
    <property type="match status" value="1"/>
</dbReference>
<sequence length="193" mass="22135">MKKICILFLVFSCIQTSAQSIKKRTSYLKPQFGILNGNQENSFQFQLLGGIVRKSWQLGMGAGIDYYKVRSVPVFADIRKYFGNNNKAFAFVHAGYNIPWALDKQHRVSFISGGGTEKSKFEIGWYTDLGIGYDIELGTNRNLSLSLGYSLKTLSERYNESVWIWGTTLPFITERKLDYTFQRLSFKAGFDLW</sequence>
<dbReference type="InterPro" id="IPR011250">
    <property type="entry name" value="OMP/PagP_B-barrel"/>
</dbReference>
<proteinExistence type="predicted"/>
<evidence type="ECO:0008006" key="3">
    <source>
        <dbReference type="Google" id="ProtNLM"/>
    </source>
</evidence>
<organism evidence="1 2">
    <name type="scientific">Sediminibacterium goheungense</name>
    <dbReference type="NCBI Taxonomy" id="1086393"/>
    <lineage>
        <taxon>Bacteria</taxon>
        <taxon>Pseudomonadati</taxon>
        <taxon>Bacteroidota</taxon>
        <taxon>Chitinophagia</taxon>
        <taxon>Chitinophagales</taxon>
        <taxon>Chitinophagaceae</taxon>
        <taxon>Sediminibacterium</taxon>
    </lineage>
</organism>
<evidence type="ECO:0000313" key="1">
    <source>
        <dbReference type="EMBL" id="TDO28468.1"/>
    </source>
</evidence>
<dbReference type="Proteomes" id="UP000295741">
    <property type="component" value="Unassembled WGS sequence"/>
</dbReference>
<dbReference type="OrthoDB" id="647138at2"/>
<dbReference type="AlphaFoldDB" id="A0A4V3C551"/>
<name>A0A4V3C551_9BACT</name>
<accession>A0A4V3C551</accession>
<reference evidence="1 2" key="1">
    <citation type="submission" date="2019-03" db="EMBL/GenBank/DDBJ databases">
        <title>Genomic Encyclopedia of Archaeal and Bacterial Type Strains, Phase II (KMG-II): from individual species to whole genera.</title>
        <authorList>
            <person name="Goeker M."/>
        </authorList>
    </citation>
    <scope>NUCLEOTIDE SEQUENCE [LARGE SCALE GENOMIC DNA]</scope>
    <source>
        <strain evidence="1 2">DSM 28323</strain>
    </source>
</reference>
<keyword evidence="2" id="KW-1185">Reference proteome</keyword>
<dbReference type="RefSeq" id="WP_133473009.1">
    <property type="nucleotide sequence ID" value="NZ_SNWP01000010.1"/>
</dbReference>
<protein>
    <recommendedName>
        <fullName evidence="3">Outer membrane protein with beta-barrel domain</fullName>
    </recommendedName>
</protein>
<comment type="caution">
    <text evidence="1">The sequence shown here is derived from an EMBL/GenBank/DDBJ whole genome shotgun (WGS) entry which is preliminary data.</text>
</comment>
<evidence type="ECO:0000313" key="2">
    <source>
        <dbReference type="Proteomes" id="UP000295741"/>
    </source>
</evidence>
<gene>
    <name evidence="1" type="ORF">BC659_0534</name>
</gene>